<sequence length="73" mass="8067">MWSGALESSALRFLFACRVTTDLYSCVPPISLACVSRSPNWLRKPATKSDSDRSISTAVTRSTSAFWRIVLVV</sequence>
<evidence type="ECO:0000313" key="2">
    <source>
        <dbReference type="EMBL" id="JAH88545.1"/>
    </source>
</evidence>
<feature type="chain" id="PRO_5002434284" description="Secreted protein" evidence="1">
    <location>
        <begin position="17"/>
        <end position="73"/>
    </location>
</feature>
<protein>
    <recommendedName>
        <fullName evidence="3">Secreted protein</fullName>
    </recommendedName>
</protein>
<name>A0A0E9WG28_ANGAN</name>
<evidence type="ECO:0000256" key="1">
    <source>
        <dbReference type="SAM" id="SignalP"/>
    </source>
</evidence>
<dbReference type="AlphaFoldDB" id="A0A0E9WG28"/>
<accession>A0A0E9WG28</accession>
<reference evidence="2" key="2">
    <citation type="journal article" date="2015" name="Fish Shellfish Immunol.">
        <title>Early steps in the European eel (Anguilla anguilla)-Vibrio vulnificus interaction in the gills: Role of the RtxA13 toxin.</title>
        <authorList>
            <person name="Callol A."/>
            <person name="Pajuelo D."/>
            <person name="Ebbesson L."/>
            <person name="Teles M."/>
            <person name="MacKenzie S."/>
            <person name="Amaro C."/>
        </authorList>
    </citation>
    <scope>NUCLEOTIDE SEQUENCE</scope>
</reference>
<dbReference type="EMBL" id="GBXM01020032">
    <property type="protein sequence ID" value="JAH88545.1"/>
    <property type="molecule type" value="Transcribed_RNA"/>
</dbReference>
<reference evidence="2" key="1">
    <citation type="submission" date="2014-11" db="EMBL/GenBank/DDBJ databases">
        <authorList>
            <person name="Amaro Gonzalez C."/>
        </authorList>
    </citation>
    <scope>NUCLEOTIDE SEQUENCE</scope>
</reference>
<feature type="signal peptide" evidence="1">
    <location>
        <begin position="1"/>
        <end position="16"/>
    </location>
</feature>
<proteinExistence type="predicted"/>
<evidence type="ECO:0008006" key="3">
    <source>
        <dbReference type="Google" id="ProtNLM"/>
    </source>
</evidence>
<organism evidence="2">
    <name type="scientific">Anguilla anguilla</name>
    <name type="common">European freshwater eel</name>
    <name type="synonym">Muraena anguilla</name>
    <dbReference type="NCBI Taxonomy" id="7936"/>
    <lineage>
        <taxon>Eukaryota</taxon>
        <taxon>Metazoa</taxon>
        <taxon>Chordata</taxon>
        <taxon>Craniata</taxon>
        <taxon>Vertebrata</taxon>
        <taxon>Euteleostomi</taxon>
        <taxon>Actinopterygii</taxon>
        <taxon>Neopterygii</taxon>
        <taxon>Teleostei</taxon>
        <taxon>Anguilliformes</taxon>
        <taxon>Anguillidae</taxon>
        <taxon>Anguilla</taxon>
    </lineage>
</organism>
<keyword evidence="1" id="KW-0732">Signal</keyword>